<comment type="caution">
    <text evidence="3">The sequence shown here is derived from an EMBL/GenBank/DDBJ whole genome shotgun (WGS) entry which is preliminary data.</text>
</comment>
<protein>
    <recommendedName>
        <fullName evidence="5">DUF2613 domain-containing protein</fullName>
    </recommendedName>
</protein>
<feature type="chain" id="PRO_5012054925" description="DUF2613 domain-containing protein" evidence="2">
    <location>
        <begin position="31"/>
        <end position="85"/>
    </location>
</feature>
<reference evidence="3 4" key="1">
    <citation type="submission" date="2017-02" db="EMBL/GenBank/DDBJ databases">
        <title>The new phylogeny of genus Mycobacterium.</title>
        <authorList>
            <person name="Tortoli E."/>
            <person name="Trovato A."/>
            <person name="Cirillo D.M."/>
        </authorList>
    </citation>
    <scope>NUCLEOTIDE SEQUENCE [LARGE SCALE GENOMIC DNA]</scope>
    <source>
        <strain evidence="3 4">RW6</strain>
    </source>
</reference>
<dbReference type="RefSeq" id="WP_083165522.1">
    <property type="nucleotide sequence ID" value="NZ_MVHF01000018.1"/>
</dbReference>
<keyword evidence="4" id="KW-1185">Reference proteome</keyword>
<dbReference type="EMBL" id="MVHF01000018">
    <property type="protein sequence ID" value="ORA33998.1"/>
    <property type="molecule type" value="Genomic_DNA"/>
</dbReference>
<evidence type="ECO:0000313" key="3">
    <source>
        <dbReference type="EMBL" id="ORA33998.1"/>
    </source>
</evidence>
<gene>
    <name evidence="3" type="ORF">BST13_18750</name>
</gene>
<organism evidence="3 4">
    <name type="scientific">Mycobacterium aquaticum</name>
    <dbReference type="NCBI Taxonomy" id="1927124"/>
    <lineage>
        <taxon>Bacteria</taxon>
        <taxon>Bacillati</taxon>
        <taxon>Actinomycetota</taxon>
        <taxon>Actinomycetes</taxon>
        <taxon>Mycobacteriales</taxon>
        <taxon>Mycobacteriaceae</taxon>
        <taxon>Mycobacterium</taxon>
    </lineage>
</organism>
<evidence type="ECO:0000256" key="2">
    <source>
        <dbReference type="SAM" id="SignalP"/>
    </source>
</evidence>
<feature type="signal peptide" evidence="2">
    <location>
        <begin position="1"/>
        <end position="30"/>
    </location>
</feature>
<feature type="compositionally biased region" description="Low complexity" evidence="1">
    <location>
        <begin position="29"/>
        <end position="40"/>
    </location>
</feature>
<dbReference type="Proteomes" id="UP000192448">
    <property type="component" value="Unassembled WGS sequence"/>
</dbReference>
<feature type="region of interest" description="Disordered" evidence="1">
    <location>
        <begin position="29"/>
        <end position="85"/>
    </location>
</feature>
<sequence>MNIKKLAAAAGIAGAVGIAAFGLDAGTAAAAPAEHSGTSATHINKLATEPGSSSNANGAMGNEESGGGGSAVPRTFYPEMPHQGG</sequence>
<evidence type="ECO:0000313" key="4">
    <source>
        <dbReference type="Proteomes" id="UP000192448"/>
    </source>
</evidence>
<accession>A0A1X0AVW4</accession>
<evidence type="ECO:0008006" key="5">
    <source>
        <dbReference type="Google" id="ProtNLM"/>
    </source>
</evidence>
<evidence type="ECO:0000256" key="1">
    <source>
        <dbReference type="SAM" id="MobiDB-lite"/>
    </source>
</evidence>
<proteinExistence type="predicted"/>
<name>A0A1X0AVW4_9MYCO</name>
<dbReference type="AlphaFoldDB" id="A0A1X0AVW4"/>
<keyword evidence="2" id="KW-0732">Signal</keyword>